<sequence length="182" mass="19909">MLSSLGEAVTRSAEAFVKHTSSEPQLECRKVGPRAGGSRLGDPPPVSEPGFLNTGGILVYSVGSEGLELSQQLPGPGKQVMAVFHAIKLFRGVKGQASGIHAKGRKKNEIPNDLVVKEEQLKFEPDQTVTARWRYQTEILEGREENAWSRASCLFRDNTAIVRNQFDRAQAVISSSFRGTVE</sequence>
<dbReference type="Proteomes" id="UP000664991">
    <property type="component" value="Unassembled WGS sequence"/>
</dbReference>
<feature type="compositionally biased region" description="Basic and acidic residues" evidence="1">
    <location>
        <begin position="19"/>
        <end position="30"/>
    </location>
</feature>
<feature type="non-terminal residue" evidence="2">
    <location>
        <position position="1"/>
    </location>
</feature>
<proteinExistence type="predicted"/>
<evidence type="ECO:0000313" key="3">
    <source>
        <dbReference type="Proteomes" id="UP000664991"/>
    </source>
</evidence>
<comment type="caution">
    <text evidence="2">The sequence shown here is derived from an EMBL/GenBank/DDBJ whole genome shotgun (WGS) entry which is preliminary data.</text>
</comment>
<name>A0A835ZJ15_SHEEP</name>
<dbReference type="EMBL" id="JAEMGP010000027">
    <property type="protein sequence ID" value="KAG5194023.1"/>
    <property type="molecule type" value="Genomic_DNA"/>
</dbReference>
<accession>A0A835ZJ15</accession>
<evidence type="ECO:0000256" key="1">
    <source>
        <dbReference type="SAM" id="MobiDB-lite"/>
    </source>
</evidence>
<reference evidence="2 3" key="1">
    <citation type="submission" date="2020-12" db="EMBL/GenBank/DDBJ databases">
        <title>De novo assembly of Tibetan sheep genome.</title>
        <authorList>
            <person name="Li X."/>
        </authorList>
    </citation>
    <scope>NUCLEOTIDE SEQUENCE [LARGE SCALE GENOMIC DNA]</scope>
    <source>
        <tissue evidence="2">Heart</tissue>
    </source>
</reference>
<gene>
    <name evidence="2" type="ORF">JEQ12_020384</name>
</gene>
<protein>
    <submittedName>
        <fullName evidence="2">Uncharacterized protein</fullName>
    </submittedName>
</protein>
<organism evidence="2 3">
    <name type="scientific">Ovis aries</name>
    <name type="common">Sheep</name>
    <dbReference type="NCBI Taxonomy" id="9940"/>
    <lineage>
        <taxon>Eukaryota</taxon>
        <taxon>Metazoa</taxon>
        <taxon>Chordata</taxon>
        <taxon>Craniata</taxon>
        <taxon>Vertebrata</taxon>
        <taxon>Euteleostomi</taxon>
        <taxon>Mammalia</taxon>
        <taxon>Eutheria</taxon>
        <taxon>Laurasiatheria</taxon>
        <taxon>Artiodactyla</taxon>
        <taxon>Ruminantia</taxon>
        <taxon>Pecora</taxon>
        <taxon>Bovidae</taxon>
        <taxon>Caprinae</taxon>
        <taxon>Ovis</taxon>
    </lineage>
</organism>
<evidence type="ECO:0000313" key="2">
    <source>
        <dbReference type="EMBL" id="KAG5194023.1"/>
    </source>
</evidence>
<dbReference type="AlphaFoldDB" id="A0A835ZJ15"/>
<feature type="region of interest" description="Disordered" evidence="1">
    <location>
        <begin position="19"/>
        <end position="46"/>
    </location>
</feature>